<dbReference type="AlphaFoldDB" id="D9SI63"/>
<comment type="similarity">
    <text evidence="3">Belongs to the methyl-accepting chemotaxis (MCP) protein family.</text>
</comment>
<dbReference type="Proteomes" id="UP000001235">
    <property type="component" value="Chromosome"/>
</dbReference>
<dbReference type="eggNOG" id="COG0840">
    <property type="taxonomic scope" value="Bacteria"/>
</dbReference>
<protein>
    <submittedName>
        <fullName evidence="10">Methyl-accepting chemotaxis sensory transducer</fullName>
    </submittedName>
</protein>
<dbReference type="PANTHER" id="PTHR43531">
    <property type="entry name" value="PROTEIN ICFG"/>
    <property type="match status" value="1"/>
</dbReference>
<feature type="domain" description="HAMP" evidence="9">
    <location>
        <begin position="313"/>
        <end position="359"/>
    </location>
</feature>
<feature type="transmembrane region" description="Helical" evidence="7">
    <location>
        <begin position="185"/>
        <end position="208"/>
    </location>
</feature>
<evidence type="ECO:0000256" key="6">
    <source>
        <dbReference type="SAM" id="MobiDB-lite"/>
    </source>
</evidence>
<organism evidence="10 11">
    <name type="scientific">Gallionella capsiferriformans (strain ES-2)</name>
    <name type="common">Gallionella ferruginea capsiferriformans (strain ES-2)</name>
    <dbReference type="NCBI Taxonomy" id="395494"/>
    <lineage>
        <taxon>Bacteria</taxon>
        <taxon>Pseudomonadati</taxon>
        <taxon>Pseudomonadota</taxon>
        <taxon>Betaproteobacteria</taxon>
        <taxon>Nitrosomonadales</taxon>
        <taxon>Gallionellaceae</taxon>
        <taxon>Gallionella</taxon>
    </lineage>
</organism>
<accession>D9SI63</accession>
<dbReference type="FunFam" id="1.10.287.950:FF:000001">
    <property type="entry name" value="Methyl-accepting chemotaxis sensory transducer"/>
    <property type="match status" value="1"/>
</dbReference>
<evidence type="ECO:0000256" key="2">
    <source>
        <dbReference type="ARBA" id="ARBA00022481"/>
    </source>
</evidence>
<feature type="domain" description="HAMP" evidence="9">
    <location>
        <begin position="405"/>
        <end position="451"/>
    </location>
</feature>
<evidence type="ECO:0000313" key="10">
    <source>
        <dbReference type="EMBL" id="ADL54120.1"/>
    </source>
</evidence>
<evidence type="ECO:0000259" key="8">
    <source>
        <dbReference type="PROSITE" id="PS50111"/>
    </source>
</evidence>
<dbReference type="PROSITE" id="PS50111">
    <property type="entry name" value="CHEMOTAXIS_TRANSDUC_2"/>
    <property type="match status" value="1"/>
</dbReference>
<proteinExistence type="inferred from homology"/>
<dbReference type="InterPro" id="IPR051310">
    <property type="entry name" value="MCP_chemotaxis"/>
</dbReference>
<dbReference type="SMART" id="SM00283">
    <property type="entry name" value="MA"/>
    <property type="match status" value="1"/>
</dbReference>
<dbReference type="GO" id="GO:0004888">
    <property type="term" value="F:transmembrane signaling receptor activity"/>
    <property type="evidence" value="ECO:0007669"/>
    <property type="project" value="TreeGrafter"/>
</dbReference>
<dbReference type="CDD" id="cd11386">
    <property type="entry name" value="MCP_signal"/>
    <property type="match status" value="1"/>
</dbReference>
<feature type="region of interest" description="Disordered" evidence="6">
    <location>
        <begin position="469"/>
        <end position="490"/>
    </location>
</feature>
<evidence type="ECO:0000313" key="11">
    <source>
        <dbReference type="Proteomes" id="UP000001235"/>
    </source>
</evidence>
<feature type="transmembrane region" description="Helical" evidence="7">
    <location>
        <begin position="12"/>
        <end position="32"/>
    </location>
</feature>
<dbReference type="GO" id="GO:0005886">
    <property type="term" value="C:plasma membrane"/>
    <property type="evidence" value="ECO:0007669"/>
    <property type="project" value="TreeGrafter"/>
</dbReference>
<keyword evidence="4" id="KW-0807">Transducer</keyword>
<evidence type="ECO:0000259" key="9">
    <source>
        <dbReference type="PROSITE" id="PS50885"/>
    </source>
</evidence>
<comment type="subcellular location">
    <subcellularLocation>
        <location evidence="1">Membrane</location>
    </subcellularLocation>
</comment>
<dbReference type="RefSeq" id="WP_013292063.1">
    <property type="nucleotide sequence ID" value="NC_014394.1"/>
</dbReference>
<dbReference type="STRING" id="395494.Galf_0075"/>
<dbReference type="PROSITE" id="PS50885">
    <property type="entry name" value="HAMP"/>
    <property type="match status" value="2"/>
</dbReference>
<keyword evidence="7" id="KW-1133">Transmembrane helix</keyword>
<keyword evidence="11" id="KW-1185">Reference proteome</keyword>
<dbReference type="KEGG" id="gca:Galf_0075"/>
<keyword evidence="5" id="KW-0175">Coiled coil</keyword>
<evidence type="ECO:0000256" key="3">
    <source>
        <dbReference type="ARBA" id="ARBA00029447"/>
    </source>
</evidence>
<evidence type="ECO:0000256" key="1">
    <source>
        <dbReference type="ARBA" id="ARBA00004370"/>
    </source>
</evidence>
<evidence type="ECO:0000256" key="7">
    <source>
        <dbReference type="SAM" id="Phobius"/>
    </source>
</evidence>
<dbReference type="GO" id="GO:0006935">
    <property type="term" value="P:chemotaxis"/>
    <property type="evidence" value="ECO:0007669"/>
    <property type="project" value="TreeGrafter"/>
</dbReference>
<gene>
    <name evidence="10" type="ordered locus">Galf_0075</name>
</gene>
<evidence type="ECO:0000256" key="4">
    <source>
        <dbReference type="PROSITE-ProRule" id="PRU00284"/>
    </source>
</evidence>
<dbReference type="Pfam" id="PF00015">
    <property type="entry name" value="MCPsignal"/>
    <property type="match status" value="1"/>
</dbReference>
<keyword evidence="2" id="KW-0488">Methylation</keyword>
<dbReference type="GO" id="GO:0007165">
    <property type="term" value="P:signal transduction"/>
    <property type="evidence" value="ECO:0007669"/>
    <property type="project" value="UniProtKB-KW"/>
</dbReference>
<dbReference type="InterPro" id="IPR003660">
    <property type="entry name" value="HAMP_dom"/>
</dbReference>
<name>D9SI63_GALCS</name>
<dbReference type="Gene3D" id="1.20.120.1530">
    <property type="match status" value="1"/>
</dbReference>
<keyword evidence="7" id="KW-0472">Membrane</keyword>
<dbReference type="InterPro" id="IPR004089">
    <property type="entry name" value="MCPsignal_dom"/>
</dbReference>
<dbReference type="PANTHER" id="PTHR43531:SF14">
    <property type="entry name" value="METHYL-ACCEPTING CHEMOTAXIS PROTEIN I-RELATED"/>
    <property type="match status" value="1"/>
</dbReference>
<sequence>MNNLSMKSKLFLLIGIFSSGFVLSGLFLLLTLNQVKVNGPIYQGIVQQKDLLADILPPPEYLIESYLVTQQMFVADKAGLPTLIDKSRALLKDFDDRSQYWQQGLPDGDIKALIGGDVYKSGKDFLTLQQSNLIPALMGGDLKTADSLRPQLEQKYLQHRMAIDKLVGLASAQAGIEEAQAKELIAFKTIVATAIILGFLLLGIVISLRITKSLLKQLGGEPAYAVEVVEKIASGDLSVELVVEAGDTSSLLYSMKMMQDSLRNIVAEIKNIVEAAAQRGDFSVKMTLNGKSGYTEELSSLLNDLSDVSETVLNDFMRVTTALASGDLSQTITRDYPGVFGQTKNAVNSTVDALTKVVAEIQQVVEAAAAQGDFSVKMQMQGKLGFVRTLAELLNQLSTVTDTGLRDVMRVSQALAEGDLTHKISADYPGLFGQTKSSVNATVENLKTLVGDIKVTVDSIETAAKEIASGNTDLSQRTEEQASSLEKTASSMEQITSTVKQNADNARQANQLALSASTIAIKGGGVVNDVVDTMSAINASSRKIVDIISVIDGIAFQTNILALNAAVEAARAGEQGRGFAVVATEVRTLAQRSAAAAKEIKELISDSVDKVETGTKLVDNAGKTMQEVVTAVKRVTDIMAEISAASTEQSQGIEQVNQAITQMDQVTQQNAALVEEAAAAAESLEEEANSLVRSVSVFKMESQRAKIPASTGLAKPANKVAKVVDKAGDEWQEF</sequence>
<feature type="domain" description="Methyl-accepting transducer" evidence="8">
    <location>
        <begin position="456"/>
        <end position="685"/>
    </location>
</feature>
<evidence type="ECO:0000256" key="5">
    <source>
        <dbReference type="SAM" id="Coils"/>
    </source>
</evidence>
<feature type="coiled-coil region" evidence="5">
    <location>
        <begin position="656"/>
        <end position="694"/>
    </location>
</feature>
<dbReference type="Gene3D" id="1.10.287.950">
    <property type="entry name" value="Methyl-accepting chemotaxis protein"/>
    <property type="match status" value="1"/>
</dbReference>
<dbReference type="HOGENOM" id="CLU_000445_107_16_4"/>
<dbReference type="EMBL" id="CP002159">
    <property type="protein sequence ID" value="ADL54120.1"/>
    <property type="molecule type" value="Genomic_DNA"/>
</dbReference>
<dbReference type="SUPFAM" id="SSF58104">
    <property type="entry name" value="Methyl-accepting chemotaxis protein (MCP) signaling domain"/>
    <property type="match status" value="1"/>
</dbReference>
<keyword evidence="7" id="KW-0812">Transmembrane</keyword>
<dbReference type="SMART" id="SM00304">
    <property type="entry name" value="HAMP"/>
    <property type="match status" value="3"/>
</dbReference>
<reference evidence="10 11" key="1">
    <citation type="submission" date="2010-08" db="EMBL/GenBank/DDBJ databases">
        <title>Complete sequence of Gallionella capsiferriformans ES-2.</title>
        <authorList>
            <consortium name="US DOE Joint Genome Institute"/>
            <person name="Lucas S."/>
            <person name="Copeland A."/>
            <person name="Lapidus A."/>
            <person name="Cheng J.-F."/>
            <person name="Bruce D."/>
            <person name="Goodwin L."/>
            <person name="Pitluck S."/>
            <person name="Chertkov O."/>
            <person name="Davenport K.W."/>
            <person name="Detter J.C."/>
            <person name="Han C."/>
            <person name="Tapia R."/>
            <person name="Land M."/>
            <person name="Hauser L."/>
            <person name="Chang Y.-J."/>
            <person name="Jeffries C."/>
            <person name="Kyrpides N."/>
            <person name="Ivanova N."/>
            <person name="Mikhailova N."/>
            <person name="Shelobolina E.S."/>
            <person name="Picardal F."/>
            <person name="Roden E."/>
            <person name="Emerson D."/>
            <person name="Woyke T."/>
        </authorList>
    </citation>
    <scope>NUCLEOTIDE SEQUENCE [LARGE SCALE GENOMIC DNA]</scope>
    <source>
        <strain evidence="10 11">ES-2</strain>
    </source>
</reference>